<keyword evidence="1 4" id="KW-0808">Transferase</keyword>
<dbReference type="InterPro" id="IPR001296">
    <property type="entry name" value="Glyco_trans_1"/>
</dbReference>
<sequence length="343" mass="39118">MGDIYVNARFMNQVVTGVQRYAWEITNHLRDRVHIIQPGKSFSGEAGHFWEQIVLPGRMPRNALLWSPAGAGPLLVSKQVVTLHDIAHLEHPEWYSSKFAAWYRWLLPKLTRRVEHILTVSEYSRSRIIEILNVSPEKVSVVNCGIENHFFQVSPKQIRRVRQKYGLHGDYILSVSSISPRKNFERIFKAWKIINTKYKHVSLVIVGSRNLAFAANKELGKLPERTIITGYVEGQDLPAIYAGALSFIYPSLYEGFGIPILEAMATGTSVVTSNTTSMPEVAGDAAIYVNPYEVKSIAEGIERVIEEKKLREELEKKGKIRCKQFSWKRSSEQIWKILSTYAE</sequence>
<dbReference type="AlphaFoldDB" id="A0A1G8DLY0"/>
<dbReference type="Gene3D" id="3.40.50.2000">
    <property type="entry name" value="Glycogen Phosphorylase B"/>
    <property type="match status" value="2"/>
</dbReference>
<feature type="domain" description="Glycosyl transferase family 1" evidence="2">
    <location>
        <begin position="169"/>
        <end position="319"/>
    </location>
</feature>
<gene>
    <name evidence="4" type="ORF">SAMN04489735_103425</name>
</gene>
<dbReference type="Pfam" id="PF00534">
    <property type="entry name" value="Glycos_transf_1"/>
    <property type="match status" value="1"/>
</dbReference>
<proteinExistence type="predicted"/>
<dbReference type="Pfam" id="PF13439">
    <property type="entry name" value="Glyco_transf_4"/>
    <property type="match status" value="1"/>
</dbReference>
<evidence type="ECO:0000313" key="5">
    <source>
        <dbReference type="Proteomes" id="UP000198956"/>
    </source>
</evidence>
<protein>
    <submittedName>
        <fullName evidence="4">Glycosyl transferase 4-like domain-containing protein</fullName>
    </submittedName>
</protein>
<dbReference type="CDD" id="cd03809">
    <property type="entry name" value="GT4_MtfB-like"/>
    <property type="match status" value="1"/>
</dbReference>
<accession>A0A1G8DLY0</accession>
<dbReference type="SUPFAM" id="SSF53756">
    <property type="entry name" value="UDP-Glycosyltransferase/glycogen phosphorylase"/>
    <property type="match status" value="1"/>
</dbReference>
<feature type="domain" description="Glycosyltransferase subfamily 4-like N-terminal" evidence="3">
    <location>
        <begin position="75"/>
        <end position="147"/>
    </location>
</feature>
<dbReference type="InterPro" id="IPR028098">
    <property type="entry name" value="Glyco_trans_4-like_N"/>
</dbReference>
<dbReference type="GO" id="GO:0016757">
    <property type="term" value="F:glycosyltransferase activity"/>
    <property type="evidence" value="ECO:0007669"/>
    <property type="project" value="InterPro"/>
</dbReference>
<organism evidence="4 5">
    <name type="scientific">Aneurinibacillus thermoaerophilus</name>
    <dbReference type="NCBI Taxonomy" id="143495"/>
    <lineage>
        <taxon>Bacteria</taxon>
        <taxon>Bacillati</taxon>
        <taxon>Bacillota</taxon>
        <taxon>Bacilli</taxon>
        <taxon>Bacillales</taxon>
        <taxon>Paenibacillaceae</taxon>
        <taxon>Aneurinibacillus group</taxon>
        <taxon>Aneurinibacillus</taxon>
    </lineage>
</organism>
<evidence type="ECO:0000313" key="4">
    <source>
        <dbReference type="EMBL" id="SDH58479.1"/>
    </source>
</evidence>
<dbReference type="EMBL" id="FNDE01000034">
    <property type="protein sequence ID" value="SDH58479.1"/>
    <property type="molecule type" value="Genomic_DNA"/>
</dbReference>
<evidence type="ECO:0000259" key="2">
    <source>
        <dbReference type="Pfam" id="PF00534"/>
    </source>
</evidence>
<reference evidence="4 5" key="1">
    <citation type="submission" date="2016-10" db="EMBL/GenBank/DDBJ databases">
        <authorList>
            <person name="de Groot N.N."/>
        </authorList>
    </citation>
    <scope>NUCLEOTIDE SEQUENCE [LARGE SCALE GENOMIC DNA]</scope>
    <source>
        <strain evidence="4 5">L 420-91</strain>
    </source>
</reference>
<dbReference type="PANTHER" id="PTHR46401">
    <property type="entry name" value="GLYCOSYLTRANSFERASE WBBK-RELATED"/>
    <property type="match status" value="1"/>
</dbReference>
<dbReference type="GO" id="GO:0009103">
    <property type="term" value="P:lipopolysaccharide biosynthetic process"/>
    <property type="evidence" value="ECO:0007669"/>
    <property type="project" value="TreeGrafter"/>
</dbReference>
<dbReference type="PANTHER" id="PTHR46401:SF2">
    <property type="entry name" value="GLYCOSYLTRANSFERASE WBBK-RELATED"/>
    <property type="match status" value="1"/>
</dbReference>
<name>A0A1G8DLY0_ANETH</name>
<dbReference type="RefSeq" id="WP_057897471.1">
    <property type="nucleotide sequence ID" value="NZ_FNDE01000034.1"/>
</dbReference>
<dbReference type="Proteomes" id="UP000198956">
    <property type="component" value="Unassembled WGS sequence"/>
</dbReference>
<dbReference type="FunFam" id="3.40.50.2000:FF:000119">
    <property type="entry name" value="Glycosyl transferase group 1"/>
    <property type="match status" value="1"/>
</dbReference>
<evidence type="ECO:0000259" key="3">
    <source>
        <dbReference type="Pfam" id="PF13439"/>
    </source>
</evidence>
<evidence type="ECO:0000256" key="1">
    <source>
        <dbReference type="ARBA" id="ARBA00022679"/>
    </source>
</evidence>
<dbReference type="OrthoDB" id="9797829at2"/>